<dbReference type="AlphaFoldDB" id="A0AAC8YVJ7"/>
<evidence type="ECO:0000313" key="3">
    <source>
        <dbReference type="Proteomes" id="UP000075755"/>
    </source>
</evidence>
<reference evidence="1 3" key="1">
    <citation type="submission" date="2016-03" db="EMBL/GenBank/DDBJ databases">
        <title>Complete genome of Aminobacter aminovorans KCTC 2477.</title>
        <authorList>
            <person name="Kim K.M."/>
        </authorList>
    </citation>
    <scope>NUCLEOTIDE SEQUENCE [LARGE SCALE GENOMIC DNA]</scope>
    <source>
        <strain evidence="1 3">KCTC 2477</strain>
        <plasmid evidence="1 3">pAA02</plasmid>
    </source>
</reference>
<dbReference type="EMBL" id="CP015007">
    <property type="protein sequence ID" value="AMS45069.1"/>
    <property type="molecule type" value="Genomic_DNA"/>
</dbReference>
<accession>A0AAC8YVJ7</accession>
<name>A0AAC8YVJ7_AMIAI</name>
<dbReference type="Proteomes" id="UP000577697">
    <property type="component" value="Unassembled WGS sequence"/>
</dbReference>
<gene>
    <name evidence="1" type="ORF">AA2016_6167</name>
    <name evidence="2" type="ORF">FHS67_006432</name>
</gene>
<evidence type="ECO:0000313" key="4">
    <source>
        <dbReference type="Proteomes" id="UP000577697"/>
    </source>
</evidence>
<reference evidence="2 4" key="2">
    <citation type="submission" date="2020-08" db="EMBL/GenBank/DDBJ databases">
        <title>Genomic Encyclopedia of Type Strains, Phase IV (KMG-IV): sequencing the most valuable type-strain genomes for metagenomic binning, comparative biology and taxonomic classification.</title>
        <authorList>
            <person name="Goeker M."/>
        </authorList>
    </citation>
    <scope>NUCLEOTIDE SEQUENCE [LARGE SCALE GENOMIC DNA]</scope>
    <source>
        <strain evidence="2 4">DSM 10368</strain>
    </source>
</reference>
<keyword evidence="4" id="KW-1185">Reference proteome</keyword>
<dbReference type="Proteomes" id="UP000075755">
    <property type="component" value="Plasmid pAA02"/>
</dbReference>
<organism evidence="1 3">
    <name type="scientific">Aminobacter aminovorans</name>
    <name type="common">Chelatobacter heintzii</name>
    <dbReference type="NCBI Taxonomy" id="83263"/>
    <lineage>
        <taxon>Bacteria</taxon>
        <taxon>Pseudomonadati</taxon>
        <taxon>Pseudomonadota</taxon>
        <taxon>Alphaproteobacteria</taxon>
        <taxon>Hyphomicrobiales</taxon>
        <taxon>Phyllobacteriaceae</taxon>
        <taxon>Aminobacter</taxon>
    </lineage>
</organism>
<evidence type="ECO:0000313" key="1">
    <source>
        <dbReference type="EMBL" id="AMS45069.1"/>
    </source>
</evidence>
<keyword evidence="1" id="KW-0614">Plasmid</keyword>
<protein>
    <submittedName>
        <fullName evidence="1">Uncharacterized protein</fullName>
    </submittedName>
</protein>
<proteinExistence type="predicted"/>
<geneLocation type="plasmid" evidence="1 3">
    <name>pAA02</name>
</geneLocation>
<dbReference type="KEGG" id="aak:AA2016_6167"/>
<sequence>MLRVFAIALVGYFTYRIPTEFMESVPWRSYCREAQDNA</sequence>
<dbReference type="EMBL" id="JACICB010000041">
    <property type="protein sequence ID" value="MBB3710072.1"/>
    <property type="molecule type" value="Genomic_DNA"/>
</dbReference>
<evidence type="ECO:0000313" key="2">
    <source>
        <dbReference type="EMBL" id="MBB3710072.1"/>
    </source>
</evidence>